<keyword evidence="2" id="KW-0677">Repeat</keyword>
<evidence type="ECO:0000313" key="3">
    <source>
        <dbReference type="EMBL" id="CAE7570926.1"/>
    </source>
</evidence>
<keyword evidence="1" id="KW-0880">Kelch repeat</keyword>
<dbReference type="Gene3D" id="2.120.10.80">
    <property type="entry name" value="Kelch-type beta propeller"/>
    <property type="match status" value="2"/>
</dbReference>
<dbReference type="EMBL" id="CAJNDS010002712">
    <property type="protein sequence ID" value="CAE7570926.1"/>
    <property type="molecule type" value="Genomic_DNA"/>
</dbReference>
<protein>
    <submittedName>
        <fullName evidence="3">ACBP4 protein</fullName>
    </submittedName>
</protein>
<reference evidence="3" key="1">
    <citation type="submission" date="2021-02" db="EMBL/GenBank/DDBJ databases">
        <authorList>
            <person name="Dougan E. K."/>
            <person name="Rhodes N."/>
            <person name="Thang M."/>
            <person name="Chan C."/>
        </authorList>
    </citation>
    <scope>NUCLEOTIDE SEQUENCE</scope>
</reference>
<dbReference type="AlphaFoldDB" id="A0A812UCC7"/>
<proteinExistence type="predicted"/>
<dbReference type="OrthoDB" id="10251809at2759"/>
<gene>
    <name evidence="3" type="primary">ACBP4</name>
    <name evidence="3" type="ORF">SNAT2548_LOCUS32518</name>
</gene>
<evidence type="ECO:0000313" key="4">
    <source>
        <dbReference type="Proteomes" id="UP000604046"/>
    </source>
</evidence>
<accession>A0A812UCC7</accession>
<organism evidence="3 4">
    <name type="scientific">Symbiodinium natans</name>
    <dbReference type="NCBI Taxonomy" id="878477"/>
    <lineage>
        <taxon>Eukaryota</taxon>
        <taxon>Sar</taxon>
        <taxon>Alveolata</taxon>
        <taxon>Dinophyceae</taxon>
        <taxon>Suessiales</taxon>
        <taxon>Symbiodiniaceae</taxon>
        <taxon>Symbiodinium</taxon>
    </lineage>
</organism>
<name>A0A812UCC7_9DINO</name>
<dbReference type="InterPro" id="IPR015915">
    <property type="entry name" value="Kelch-typ_b-propeller"/>
</dbReference>
<comment type="caution">
    <text evidence="3">The sequence shown here is derived from an EMBL/GenBank/DDBJ whole genome shotgun (WGS) entry which is preliminary data.</text>
</comment>
<evidence type="ECO:0000256" key="1">
    <source>
        <dbReference type="ARBA" id="ARBA00022441"/>
    </source>
</evidence>
<dbReference type="Proteomes" id="UP000604046">
    <property type="component" value="Unassembled WGS sequence"/>
</dbReference>
<dbReference type="PANTHER" id="PTHR46093:SF18">
    <property type="entry name" value="FIBRONECTIN TYPE-III DOMAIN-CONTAINING PROTEIN"/>
    <property type="match status" value="1"/>
</dbReference>
<keyword evidence="4" id="KW-1185">Reference proteome</keyword>
<evidence type="ECO:0000256" key="2">
    <source>
        <dbReference type="ARBA" id="ARBA00022737"/>
    </source>
</evidence>
<dbReference type="SUPFAM" id="SSF117281">
    <property type="entry name" value="Kelch motif"/>
    <property type="match status" value="1"/>
</dbReference>
<dbReference type="PANTHER" id="PTHR46093">
    <property type="entry name" value="ACYL-COA-BINDING DOMAIN-CONTAINING PROTEIN 5"/>
    <property type="match status" value="1"/>
</dbReference>
<dbReference type="Pfam" id="PF24681">
    <property type="entry name" value="Kelch_KLHDC2_KLHL20_DRC7"/>
    <property type="match status" value="1"/>
</dbReference>
<sequence length="581" mass="64627">MEALDGLLPRLHILRCVCGGAEKLPCASLRALAAVSKSWQELSLCPEILPFGRQLHCRLLTPGNVCKRSGEIWPPGEALEVHRTGASEPLGERDTLVRFFHTCLHRDYQPAERLRQQFDEARTFEAFIQLLSEFRNTHFPRPAGPGDAPPPVWCSAAVVLPSGRLCTVGGGCYSYELANVQTRMVEVLWEQPNVYVFDTARRSWSRQPTQGTPPPVAHTYAAAHTLLGDKWVFWCGGYYGQAYNTAYSLDVHTWTWRSLRNSSDQCPTPRYFASSFEFNGALYAWGGRCNQNSYCDDLWRLDRSRAHQDVIHTDRVPATGSLPPAKFAATLTNCDDRFAVLFGGGQWQTGGRFQSDADTYSLDLETFLWTKLATFGPEPTPRLQHSALNLGGNLVLILGGYEPRQRRYLGLESASVLNVRSLQWMKLNSGPILQVGCAVKVRNGDGAVYDATVLGGPVQLPRREVQGWRVRDHEDNVRVVAADQLTKVSAPSRNNSDTAEDTAERDLNLYAPGLDDLSYIDIQDGDSWMSGQFPCRRAGMAVAPTTARGCHSFFLFGGAQYVHQEWYSDVFECSLDAGGYG</sequence>